<dbReference type="GO" id="GO:0046513">
    <property type="term" value="P:ceramide biosynthetic process"/>
    <property type="evidence" value="ECO:0007669"/>
    <property type="project" value="TreeGrafter"/>
</dbReference>
<reference evidence="7" key="1">
    <citation type="submission" date="2014-01" db="EMBL/GenBank/DDBJ databases">
        <title>The Genome Sequence of Anopheles farauti FAR1 (V2).</title>
        <authorList>
            <consortium name="The Broad Institute Genomics Platform"/>
            <person name="Neafsey D.E."/>
            <person name="Besansky N."/>
            <person name="Howell P."/>
            <person name="Walton C."/>
            <person name="Young S.K."/>
            <person name="Zeng Q."/>
            <person name="Gargeya S."/>
            <person name="Fitzgerald M."/>
            <person name="Haas B."/>
            <person name="Abouelleil A."/>
            <person name="Allen A.W."/>
            <person name="Alvarado L."/>
            <person name="Arachchi H.M."/>
            <person name="Berlin A.M."/>
            <person name="Chapman S.B."/>
            <person name="Gainer-Dewar J."/>
            <person name="Goldberg J."/>
            <person name="Griggs A."/>
            <person name="Gujja S."/>
            <person name="Hansen M."/>
            <person name="Howarth C."/>
            <person name="Imamovic A."/>
            <person name="Ireland A."/>
            <person name="Larimer J."/>
            <person name="McCowan C."/>
            <person name="Murphy C."/>
            <person name="Pearson M."/>
            <person name="Poon T.W."/>
            <person name="Priest M."/>
            <person name="Roberts A."/>
            <person name="Saif S."/>
            <person name="Shea T."/>
            <person name="Sisk P."/>
            <person name="Sykes S."/>
            <person name="Wortman J."/>
            <person name="Nusbaum C."/>
            <person name="Birren B."/>
        </authorList>
    </citation>
    <scope>NUCLEOTIDE SEQUENCE [LARGE SCALE GENOMIC DNA]</scope>
    <source>
        <strain evidence="7">FAR1</strain>
    </source>
</reference>
<dbReference type="GO" id="GO:0016020">
    <property type="term" value="C:membrane"/>
    <property type="evidence" value="ECO:0007669"/>
    <property type="project" value="UniProtKB-SubCell"/>
</dbReference>
<evidence type="ECO:0000256" key="2">
    <source>
        <dbReference type="ARBA" id="ARBA00022692"/>
    </source>
</evidence>
<dbReference type="VEuPathDB" id="VectorBase:AFAF008481"/>
<dbReference type="GO" id="GO:0050290">
    <property type="term" value="F:sphingomyelin phosphodiesterase D activity"/>
    <property type="evidence" value="ECO:0007669"/>
    <property type="project" value="InterPro"/>
</dbReference>
<protein>
    <recommendedName>
        <fullName evidence="8">Sphingomyelin phosphodiesterase 4</fullName>
    </recommendedName>
</protein>
<dbReference type="Pfam" id="PF14724">
    <property type="entry name" value="mit_SMPDase"/>
    <property type="match status" value="3"/>
</dbReference>
<dbReference type="Proteomes" id="UP000075886">
    <property type="component" value="Unassembled WGS sequence"/>
</dbReference>
<name>A0A182QEF7_9DIPT</name>
<proteinExistence type="predicted"/>
<evidence type="ECO:0000256" key="5">
    <source>
        <dbReference type="SAM" id="Phobius"/>
    </source>
</evidence>
<keyword evidence="7" id="KW-1185">Reference proteome</keyword>
<reference evidence="6" key="2">
    <citation type="submission" date="2020-05" db="UniProtKB">
        <authorList>
            <consortium name="EnsemblMetazoa"/>
        </authorList>
    </citation>
    <scope>IDENTIFICATION</scope>
    <source>
        <strain evidence="6">FAR1</strain>
    </source>
</reference>
<keyword evidence="4 5" id="KW-0472">Membrane</keyword>
<keyword evidence="3 5" id="KW-1133">Transmembrane helix</keyword>
<evidence type="ECO:0000313" key="6">
    <source>
        <dbReference type="EnsemblMetazoa" id="AFAF008481-PA"/>
    </source>
</evidence>
<evidence type="ECO:0000256" key="4">
    <source>
        <dbReference type="ARBA" id="ARBA00023136"/>
    </source>
</evidence>
<dbReference type="InterPro" id="IPR024129">
    <property type="entry name" value="Sphingomy_SMPD4"/>
</dbReference>
<organism evidence="6 7">
    <name type="scientific">Anopheles farauti</name>
    <dbReference type="NCBI Taxonomy" id="69004"/>
    <lineage>
        <taxon>Eukaryota</taxon>
        <taxon>Metazoa</taxon>
        <taxon>Ecdysozoa</taxon>
        <taxon>Arthropoda</taxon>
        <taxon>Hexapoda</taxon>
        <taxon>Insecta</taxon>
        <taxon>Pterygota</taxon>
        <taxon>Neoptera</taxon>
        <taxon>Endopterygota</taxon>
        <taxon>Diptera</taxon>
        <taxon>Nematocera</taxon>
        <taxon>Culicoidea</taxon>
        <taxon>Culicidae</taxon>
        <taxon>Anophelinae</taxon>
        <taxon>Anopheles</taxon>
    </lineage>
</organism>
<accession>A0A182QEF7</accession>
<sequence>MASPAQNPSFNMNMYEFITVMNLPMSQRCNTLQHWFENGSVMNLWELFPMLVNSIFDLQGPGWNLRNITNENSPYDYELLLDFFSPLRGPMIRLCYRLMELQPYEVPLGCLPPKMQYMLLSGNYTPFYSKRIMIDAFSRRVAGLMLNSFEYFILYFGLYGSVPLRNLYPNFMPIICQPTRKETIYLTIAADLFVALVPSSSDVYLLAPNVTPRRPAPGQKQKKSPEKKLSTLKYLLPQRLKVCTPVPQPNPADVLAEAFHWRTEAVINLLASSWFGMDVEESSSLPDSDLVRYVRILVKQVHAFNNYLDTSKSAQMGVLRRDVEKALVPQVTLFLRALFMFWPLNESFADVLELWLSYIQPWRYVDGQPYRAPSDRTIETRYERFIAANLNVYSEMFGWFMTRLAESTDPIDSCVGMLGRVLKVFGQGNLLELLRTQEYLQRPKKQDDKALVHIVSPGSKTTAMLIRHPFDDPRPGLLRHEGLLVPMFSSETIDWALEKLMNKLCTRIVVNRRVLQDMKPSSRSSWLQMVSLILFSSTQNQSDKLTELQQRLEYAVTMLEQDYGQKALYETGEDGSIDNDTTNHFPPPTFTFIHPAYQPLTQSENWLLARLLMQVCRLLNGLFATYFQLYWDSQGLTGRIARCLLEPPVMFCEWVRQPNGKKSFMIRQLPARVELRTFGSYAAIIVMSISVLLGNFLFGAPSYGLFILLLVALLFRLVSRWGTPPNQTVANSHQTSN</sequence>
<dbReference type="STRING" id="69004.A0A182QEF7"/>
<dbReference type="AlphaFoldDB" id="A0A182QEF7"/>
<keyword evidence="2 5" id="KW-0812">Transmembrane</keyword>
<feature type="transmembrane region" description="Helical" evidence="5">
    <location>
        <begin position="700"/>
        <end position="718"/>
    </location>
</feature>
<dbReference type="EnsemblMetazoa" id="AFAF008481-RA">
    <property type="protein sequence ID" value="AFAF008481-PA"/>
    <property type="gene ID" value="AFAF008481"/>
</dbReference>
<comment type="subcellular location">
    <subcellularLocation>
        <location evidence="1">Membrane</location>
        <topology evidence="1">Single-pass membrane protein</topology>
    </subcellularLocation>
</comment>
<evidence type="ECO:0000313" key="7">
    <source>
        <dbReference type="Proteomes" id="UP000075886"/>
    </source>
</evidence>
<dbReference type="GO" id="GO:0006685">
    <property type="term" value="P:sphingomyelin catabolic process"/>
    <property type="evidence" value="ECO:0007669"/>
    <property type="project" value="TreeGrafter"/>
</dbReference>
<dbReference type="PANTHER" id="PTHR12988:SF6">
    <property type="entry name" value="SPHINGOMYELIN PHOSPHODIESTERASE 4"/>
    <property type="match status" value="1"/>
</dbReference>
<dbReference type="EMBL" id="AXCN02002228">
    <property type="status" value="NOT_ANNOTATED_CDS"/>
    <property type="molecule type" value="Genomic_DNA"/>
</dbReference>
<dbReference type="PANTHER" id="PTHR12988">
    <property type="entry name" value="SPHINGOMYELIN PHOSPHODIESTERASE 4"/>
    <property type="match status" value="1"/>
</dbReference>
<evidence type="ECO:0000256" key="3">
    <source>
        <dbReference type="ARBA" id="ARBA00022989"/>
    </source>
</evidence>
<dbReference type="GO" id="GO:0046475">
    <property type="term" value="P:glycerophospholipid catabolic process"/>
    <property type="evidence" value="ECO:0007669"/>
    <property type="project" value="TreeGrafter"/>
</dbReference>
<evidence type="ECO:0008006" key="8">
    <source>
        <dbReference type="Google" id="ProtNLM"/>
    </source>
</evidence>
<evidence type="ECO:0000256" key="1">
    <source>
        <dbReference type="ARBA" id="ARBA00004167"/>
    </source>
</evidence>